<evidence type="ECO:0000256" key="3">
    <source>
        <dbReference type="ARBA" id="ARBA00022741"/>
    </source>
</evidence>
<dbReference type="Proteomes" id="UP000667349">
    <property type="component" value="Unassembled WGS sequence"/>
</dbReference>
<dbReference type="InterPro" id="IPR001882">
    <property type="entry name" value="Biotin_BS"/>
</dbReference>
<dbReference type="InterPro" id="IPR011054">
    <property type="entry name" value="Rudment_hybrid_motif"/>
</dbReference>
<keyword evidence="2" id="KW-0436">Ligase</keyword>
<dbReference type="PROSITE" id="PS00188">
    <property type="entry name" value="BIOTIN"/>
    <property type="match status" value="1"/>
</dbReference>
<name>A0A836EQP9_9HYME</name>
<dbReference type="InterPro" id="IPR011053">
    <property type="entry name" value="Single_hybrid_motif"/>
</dbReference>
<comment type="caution">
    <text evidence="10">The sequence shown here is derived from an EMBL/GenBank/DDBJ whole genome shotgun (WGS) entry which is preliminary data.</text>
</comment>
<dbReference type="SUPFAM" id="SSF52440">
    <property type="entry name" value="PreATP-grasp domain"/>
    <property type="match status" value="1"/>
</dbReference>
<dbReference type="InterPro" id="IPR005481">
    <property type="entry name" value="BC-like_N"/>
</dbReference>
<dbReference type="Gene3D" id="2.40.50.100">
    <property type="match status" value="1"/>
</dbReference>
<accession>A0A836EQP9</accession>
<evidence type="ECO:0000256" key="4">
    <source>
        <dbReference type="ARBA" id="ARBA00022840"/>
    </source>
</evidence>
<evidence type="ECO:0000259" key="7">
    <source>
        <dbReference type="PROSITE" id="PS50968"/>
    </source>
</evidence>
<dbReference type="Pfam" id="PF02785">
    <property type="entry name" value="Biotin_carb_C"/>
    <property type="match status" value="1"/>
</dbReference>
<dbReference type="AlphaFoldDB" id="A0A836EQP9"/>
<keyword evidence="11" id="KW-1185">Reference proteome</keyword>
<dbReference type="PANTHER" id="PTHR18866:SF33">
    <property type="entry name" value="METHYLCROTONOYL-COA CARBOXYLASE SUBUNIT ALPHA, MITOCHONDRIAL-RELATED"/>
    <property type="match status" value="1"/>
</dbReference>
<evidence type="ECO:0000259" key="8">
    <source>
        <dbReference type="PROSITE" id="PS50975"/>
    </source>
</evidence>
<evidence type="ECO:0000256" key="5">
    <source>
        <dbReference type="ARBA" id="ARBA00023267"/>
    </source>
</evidence>
<proteinExistence type="predicted"/>
<evidence type="ECO:0000313" key="11">
    <source>
        <dbReference type="Proteomes" id="UP000667349"/>
    </source>
</evidence>
<dbReference type="PANTHER" id="PTHR18866">
    <property type="entry name" value="CARBOXYLASE:PYRUVATE/ACETYL-COA/PROPIONYL-COA CARBOXYLASE"/>
    <property type="match status" value="1"/>
</dbReference>
<keyword evidence="3 6" id="KW-0547">Nucleotide-binding</keyword>
<organism evidence="10 11">
    <name type="scientific">Acromyrmex insinuator</name>
    <dbReference type="NCBI Taxonomy" id="230686"/>
    <lineage>
        <taxon>Eukaryota</taxon>
        <taxon>Metazoa</taxon>
        <taxon>Ecdysozoa</taxon>
        <taxon>Arthropoda</taxon>
        <taxon>Hexapoda</taxon>
        <taxon>Insecta</taxon>
        <taxon>Pterygota</taxon>
        <taxon>Neoptera</taxon>
        <taxon>Endopterygota</taxon>
        <taxon>Hymenoptera</taxon>
        <taxon>Apocrita</taxon>
        <taxon>Aculeata</taxon>
        <taxon>Formicoidea</taxon>
        <taxon>Formicidae</taxon>
        <taxon>Myrmicinae</taxon>
        <taxon>Acromyrmex</taxon>
    </lineage>
</organism>
<evidence type="ECO:0000256" key="2">
    <source>
        <dbReference type="ARBA" id="ARBA00022598"/>
    </source>
</evidence>
<dbReference type="Gene3D" id="3.40.50.20">
    <property type="match status" value="1"/>
</dbReference>
<feature type="domain" description="Lipoyl-binding" evidence="7">
    <location>
        <begin position="663"/>
        <end position="738"/>
    </location>
</feature>
<dbReference type="GO" id="GO:0005524">
    <property type="term" value="F:ATP binding"/>
    <property type="evidence" value="ECO:0007669"/>
    <property type="project" value="UniProtKB-UniRule"/>
</dbReference>
<dbReference type="Gene3D" id="3.30.1490.20">
    <property type="entry name" value="ATP-grasp fold, A domain"/>
    <property type="match status" value="1"/>
</dbReference>
<dbReference type="Pfam" id="PF02786">
    <property type="entry name" value="CPSase_L_D2"/>
    <property type="match status" value="2"/>
</dbReference>
<dbReference type="FunFam" id="3.30.1490.20:FF:000003">
    <property type="entry name" value="acetyl-CoA carboxylase isoform X1"/>
    <property type="match status" value="1"/>
</dbReference>
<dbReference type="InterPro" id="IPR013815">
    <property type="entry name" value="ATP_grasp_subdomain_1"/>
</dbReference>
<dbReference type="Gene3D" id="3.30.700.40">
    <property type="match status" value="1"/>
</dbReference>
<dbReference type="GO" id="GO:0005739">
    <property type="term" value="C:mitochondrion"/>
    <property type="evidence" value="ECO:0007669"/>
    <property type="project" value="TreeGrafter"/>
</dbReference>
<feature type="domain" description="Biotin carboxylation" evidence="9">
    <location>
        <begin position="42"/>
        <end position="514"/>
    </location>
</feature>
<dbReference type="EMBL" id="JAANHZ010000504">
    <property type="protein sequence ID" value="KAG5310303.1"/>
    <property type="molecule type" value="Genomic_DNA"/>
</dbReference>
<dbReference type="Gene3D" id="3.30.470.20">
    <property type="entry name" value="ATP-grasp fold, B domain"/>
    <property type="match status" value="1"/>
</dbReference>
<dbReference type="SUPFAM" id="SSF51246">
    <property type="entry name" value="Rudiment single hybrid motif"/>
    <property type="match status" value="1"/>
</dbReference>
<dbReference type="SMART" id="SM00878">
    <property type="entry name" value="Biotin_carb_C"/>
    <property type="match status" value="1"/>
</dbReference>
<evidence type="ECO:0000313" key="10">
    <source>
        <dbReference type="EMBL" id="KAG5310303.1"/>
    </source>
</evidence>
<dbReference type="GO" id="GO:0046872">
    <property type="term" value="F:metal ion binding"/>
    <property type="evidence" value="ECO:0007669"/>
    <property type="project" value="InterPro"/>
</dbReference>
<dbReference type="InterPro" id="IPR000089">
    <property type="entry name" value="Biotin_lipoyl"/>
</dbReference>
<dbReference type="InterPro" id="IPR011761">
    <property type="entry name" value="ATP-grasp"/>
</dbReference>
<dbReference type="GO" id="GO:0004485">
    <property type="term" value="F:methylcrotonoyl-CoA carboxylase activity"/>
    <property type="evidence" value="ECO:0007669"/>
    <property type="project" value="TreeGrafter"/>
</dbReference>
<keyword evidence="5" id="KW-0092">Biotin</keyword>
<keyword evidence="4 6" id="KW-0067">ATP-binding</keyword>
<evidence type="ECO:0000259" key="9">
    <source>
        <dbReference type="PROSITE" id="PS50979"/>
    </source>
</evidence>
<dbReference type="InterPro" id="IPR050856">
    <property type="entry name" value="Biotin_carboxylase_complex"/>
</dbReference>
<evidence type="ECO:0000256" key="1">
    <source>
        <dbReference type="ARBA" id="ARBA00001953"/>
    </source>
</evidence>
<reference evidence="10" key="1">
    <citation type="submission" date="2020-02" db="EMBL/GenBank/DDBJ databases">
        <title>Relaxed selection underlies rapid genomic changes in the transitions from sociality to social parasitism in ants.</title>
        <authorList>
            <person name="Bi X."/>
        </authorList>
    </citation>
    <scope>NUCLEOTIDE SEQUENCE</scope>
    <source>
        <strain evidence="10">BGI-DK2013a</strain>
        <tissue evidence="10">Whole body</tissue>
    </source>
</reference>
<dbReference type="InterPro" id="IPR005482">
    <property type="entry name" value="Biotin_COase_C"/>
</dbReference>
<dbReference type="Pfam" id="PF00289">
    <property type="entry name" value="Biotin_carb_N"/>
    <property type="match status" value="1"/>
</dbReference>
<dbReference type="Pfam" id="PF00364">
    <property type="entry name" value="Biotin_lipoyl"/>
    <property type="match status" value="1"/>
</dbReference>
<dbReference type="CDD" id="cd06850">
    <property type="entry name" value="biotinyl_domain"/>
    <property type="match status" value="1"/>
</dbReference>
<dbReference type="InterPro" id="IPR011764">
    <property type="entry name" value="Biotin_carboxylation_dom"/>
</dbReference>
<gene>
    <name evidence="10" type="primary">Mccc1</name>
    <name evidence="10" type="ORF">G6Z75_0008662</name>
</gene>
<dbReference type="PROSITE" id="PS00867">
    <property type="entry name" value="CPSASE_2"/>
    <property type="match status" value="1"/>
</dbReference>
<dbReference type="InterPro" id="IPR016185">
    <property type="entry name" value="PreATP-grasp_dom_sf"/>
</dbReference>
<dbReference type="FunFam" id="3.40.50.20:FF:000010">
    <property type="entry name" value="Propionyl-CoA carboxylase subunit alpha"/>
    <property type="match status" value="1"/>
</dbReference>
<feature type="domain" description="ATP-grasp" evidence="8">
    <location>
        <begin position="161"/>
        <end position="384"/>
    </location>
</feature>
<dbReference type="FunFam" id="2.40.50.100:FF:000003">
    <property type="entry name" value="Acetyl-CoA carboxylase biotin carboxyl carrier protein"/>
    <property type="match status" value="1"/>
</dbReference>
<dbReference type="PROSITE" id="PS50979">
    <property type="entry name" value="BC"/>
    <property type="match status" value="1"/>
</dbReference>
<feature type="non-terminal residue" evidence="10">
    <location>
        <position position="1"/>
    </location>
</feature>
<dbReference type="PROSITE" id="PS50975">
    <property type="entry name" value="ATP_GRASP"/>
    <property type="match status" value="1"/>
</dbReference>
<sequence>MYSSNWNIQIMYHFKKLKTVFHRQVLTSYAQNSHQSVSQINKINKILIANRGEIACRITKTAKKLGIKTVAVYSEADRNSMHVEQADEAYCIGPAQSSQSYLRKDKIISVVKQAKCQAVHPGYGFLSENTEFAQLCQKENIIFIGPPATAIRDMGIKNTSKAIMTKAGVPIIEGYHGDDQTNETLLVEARKIGFPLMIKAVRGGGGKGMRIAQKESDFVEALESARTESEKAFGDSAVLLEKYVTEPRHVEVQIFADKHGNAVFLFERDCSVQRRHQKVIEEAPAVCIFIIEIYEIIEETKTIIYDSILQPGISQQLRQELGEAAVRAAKAVGYVGAGTVEFIMDRNNHSFHFMEMNTRLQVEHPITEAITGLDLVEWQLRVASGEKLPLKQEQITLNGHAFEARIYAENPRNGFLPGAGHLLYLKPPEATDNVRVETGVRQNDEVSVHYDPMIAKLVVWGKDRSEALNVLISKLSEYNIAGLDTNIQFIKDLCKHSKFQSGEVHTGFIEENFEQLFPKLHTSNKILIQGTLASILYEDIESLSTSLETKDPFTPFAVETGLRLNHVLNRTFFFYVEKENNIVEVKYIEPDVYLMRVNRLGPWRKVTGTLKKTDGALELFTEIDGIIIKARTVKLNNKLYIFTKDREWQLIIPTPKFVTAITNQAEQNPYTALSPMPGLVDKIFINKGDVVKKGDSLLVIVAMKMEHIIKASIDGIIEDVLCSVGDNISKNKLLVKLAKC</sequence>
<dbReference type="PROSITE" id="PS50968">
    <property type="entry name" value="BIOTINYL_LIPOYL"/>
    <property type="match status" value="1"/>
</dbReference>
<comment type="cofactor">
    <cofactor evidence="1">
        <name>biotin</name>
        <dbReference type="ChEBI" id="CHEBI:57586"/>
    </cofactor>
</comment>
<dbReference type="InterPro" id="IPR005479">
    <property type="entry name" value="CPAse_ATP-bd"/>
</dbReference>
<protein>
    <submittedName>
        <fullName evidence="10">MCCA carboxylase</fullName>
    </submittedName>
</protein>
<feature type="non-terminal residue" evidence="10">
    <location>
        <position position="740"/>
    </location>
</feature>
<dbReference type="SUPFAM" id="SSF51230">
    <property type="entry name" value="Single hybrid motif"/>
    <property type="match status" value="1"/>
</dbReference>
<evidence type="ECO:0000256" key="6">
    <source>
        <dbReference type="PROSITE-ProRule" id="PRU00409"/>
    </source>
</evidence>
<dbReference type="SUPFAM" id="SSF56059">
    <property type="entry name" value="Glutathione synthetase ATP-binding domain-like"/>
    <property type="match status" value="1"/>
</dbReference>